<feature type="transmembrane region" description="Helical" evidence="1">
    <location>
        <begin position="29"/>
        <end position="48"/>
    </location>
</feature>
<keyword evidence="2" id="KW-0614">Plasmid</keyword>
<evidence type="ECO:0000256" key="1">
    <source>
        <dbReference type="SAM" id="Phobius"/>
    </source>
</evidence>
<dbReference type="HOGENOM" id="CLU_3132969_0_0_12"/>
<sequence length="49" mass="6203">MLLLAYFVFYSLFICFTTLLYFLDYFDYFYLLDLYLCIVFNLFYRLMIT</sequence>
<dbReference type="AlphaFoldDB" id="W5SAC3"/>
<accession>W5SAC3</accession>
<feature type="transmembrane region" description="Helical" evidence="1">
    <location>
        <begin position="7"/>
        <end position="23"/>
    </location>
</feature>
<organism evidence="2">
    <name type="scientific">Borrelia nietonii YOR</name>
    <dbReference type="NCBI Taxonomy" id="1293576"/>
    <lineage>
        <taxon>Bacteria</taxon>
        <taxon>Pseudomonadati</taxon>
        <taxon>Spirochaetota</taxon>
        <taxon>Spirochaetia</taxon>
        <taxon>Spirochaetales</taxon>
        <taxon>Borreliaceae</taxon>
        <taxon>Borrelia</taxon>
        <taxon>Borrelia nietonii</taxon>
    </lineage>
</organism>
<evidence type="ECO:0000313" key="2">
    <source>
        <dbReference type="EMBL" id="AHH03907.1"/>
    </source>
</evidence>
<gene>
    <name evidence="2" type="ORF">BHY_0956</name>
</gene>
<dbReference type="EMBL" id="CP004150">
    <property type="protein sequence ID" value="AHH03907.1"/>
    <property type="molecule type" value="Genomic_DNA"/>
</dbReference>
<protein>
    <submittedName>
        <fullName evidence="2">Uncharacterized protein</fullName>
    </submittedName>
</protein>
<name>W5SAC3_9SPIR</name>
<keyword evidence="1" id="KW-1133">Transmembrane helix</keyword>
<geneLocation type="plasmid" evidence="2">
    <name>unnamed</name>
</geneLocation>
<reference evidence="2" key="1">
    <citation type="submission" date="2013-02" db="EMBL/GenBank/DDBJ databases">
        <title>Comparative genomics of Borrelia species.</title>
        <authorList>
            <person name="Schwan T.G."/>
            <person name="Raffel S.J."/>
            <person name="Porcella S.F."/>
        </authorList>
    </citation>
    <scope>NUCLEOTIDE SEQUENCE</scope>
    <source>
        <strain evidence="2">YOR</strain>
        <plasmid evidence="2">unnamed</plasmid>
    </source>
</reference>
<proteinExistence type="predicted"/>
<keyword evidence="1" id="KW-0472">Membrane</keyword>
<keyword evidence="1" id="KW-0812">Transmembrane</keyword>